<dbReference type="SUPFAM" id="SSF53756">
    <property type="entry name" value="UDP-Glycosyltransferase/glycogen phosphorylase"/>
    <property type="match status" value="1"/>
</dbReference>
<dbReference type="GO" id="GO:0009103">
    <property type="term" value="P:lipopolysaccharide biosynthetic process"/>
    <property type="evidence" value="ECO:0007669"/>
    <property type="project" value="TreeGrafter"/>
</dbReference>
<dbReference type="RefSeq" id="WP_062124279.1">
    <property type="nucleotide sequence ID" value="NZ_LRBG01000002.1"/>
</dbReference>
<dbReference type="PANTHER" id="PTHR46401:SF2">
    <property type="entry name" value="GLYCOSYLTRANSFERASE WBBK-RELATED"/>
    <property type="match status" value="1"/>
</dbReference>
<dbReference type="PANTHER" id="PTHR46401">
    <property type="entry name" value="GLYCOSYLTRANSFERASE WBBK-RELATED"/>
    <property type="match status" value="1"/>
</dbReference>
<evidence type="ECO:0000313" key="4">
    <source>
        <dbReference type="EMBL" id="KXU90943.1"/>
    </source>
</evidence>
<name>A0A149Q114_9BURK</name>
<keyword evidence="1" id="KW-0808">Transferase</keyword>
<dbReference type="Pfam" id="PF00534">
    <property type="entry name" value="Glycos_transf_1"/>
    <property type="match status" value="1"/>
</dbReference>
<keyword evidence="5" id="KW-1185">Reference proteome</keyword>
<evidence type="ECO:0000256" key="1">
    <source>
        <dbReference type="ARBA" id="ARBA00022679"/>
    </source>
</evidence>
<accession>A0A149Q114</accession>
<reference evidence="4 5" key="1">
    <citation type="journal article" date="2015" name="Int. J. Syst. Evol. Microbiol.">
        <title>Burkholderia monticola sp. nov., isolated from mountain soil.</title>
        <authorList>
            <person name="Baek I."/>
            <person name="Seo B."/>
            <person name="Lee I."/>
            <person name="Yi H."/>
            <person name="Chun J."/>
        </authorList>
    </citation>
    <scope>NUCLEOTIDE SEQUENCE [LARGE SCALE GENOMIC DNA]</scope>
    <source>
        <strain evidence="4 5">JC2948</strain>
    </source>
</reference>
<dbReference type="Gene3D" id="3.40.50.2000">
    <property type="entry name" value="Glycogen Phosphorylase B"/>
    <property type="match status" value="2"/>
</dbReference>
<gene>
    <name evidence="4" type="ORF">CI15_03295</name>
</gene>
<dbReference type="Proteomes" id="UP000075613">
    <property type="component" value="Unassembled WGS sequence"/>
</dbReference>
<evidence type="ECO:0000259" key="3">
    <source>
        <dbReference type="Pfam" id="PF13439"/>
    </source>
</evidence>
<feature type="domain" description="Glycosyl transferase family 1" evidence="2">
    <location>
        <begin position="218"/>
        <end position="369"/>
    </location>
</feature>
<dbReference type="GO" id="GO:0016757">
    <property type="term" value="F:glycosyltransferase activity"/>
    <property type="evidence" value="ECO:0007669"/>
    <property type="project" value="InterPro"/>
</dbReference>
<dbReference type="STRING" id="1399968.CI15_03295"/>
<evidence type="ECO:0008006" key="6">
    <source>
        <dbReference type="Google" id="ProtNLM"/>
    </source>
</evidence>
<evidence type="ECO:0000313" key="5">
    <source>
        <dbReference type="Proteomes" id="UP000075613"/>
    </source>
</evidence>
<dbReference type="InterPro" id="IPR001296">
    <property type="entry name" value="Glyco_trans_1"/>
</dbReference>
<proteinExistence type="predicted"/>
<dbReference type="AlphaFoldDB" id="A0A149Q114"/>
<dbReference type="EMBL" id="LRBG01000002">
    <property type="protein sequence ID" value="KXU90943.1"/>
    <property type="molecule type" value="Genomic_DNA"/>
</dbReference>
<dbReference type="FunFam" id="3.40.50.2000:FF:000119">
    <property type="entry name" value="Glycosyl transferase group 1"/>
    <property type="match status" value="1"/>
</dbReference>
<dbReference type="CDD" id="cd03809">
    <property type="entry name" value="GT4_MtfB-like"/>
    <property type="match status" value="1"/>
</dbReference>
<dbReference type="InterPro" id="IPR028098">
    <property type="entry name" value="Glyco_trans_4-like_N"/>
</dbReference>
<organism evidence="4 5">
    <name type="scientific">Paraburkholderia monticola</name>
    <dbReference type="NCBI Taxonomy" id="1399968"/>
    <lineage>
        <taxon>Bacteria</taxon>
        <taxon>Pseudomonadati</taxon>
        <taxon>Pseudomonadota</taxon>
        <taxon>Betaproteobacteria</taxon>
        <taxon>Burkholderiales</taxon>
        <taxon>Burkholderiaceae</taxon>
        <taxon>Paraburkholderia</taxon>
    </lineage>
</organism>
<sequence length="394" mass="43392">MKLLFDLNSLRPPRSGIGYYTQHLLEGLRARSDVEDVAGWMVSEIFQGEKLSRLMDGEIAAPVMPGAANGGSSSLMGSLRRLPVLQPLRTAMHRRASRELRDDFATRGYVYHETNFIASQYRGPTVVTIHDLSHRRHPEFHQKVAVDHLDRGLPRTLKQARTIIVDSEYTKKELLALYDVPEHKVVTIYLGVDASFRPYPVPECAPTLERLGLRHGGFVLSVCTLQPRKNLARLVEAFGRLPTSVRREFPLVLIGADGWKNSELLSLVEPMVAAREIVVPGYLPRADLLHLYASATVFAYPSLYEGFGLPVAEAMASGTPVLTSNVTSIPEVAGGAALEVDPLSVDAITEGLETLLNDASLRAELAAKGLRRAAELTWDSTIQQTCDVYRALAS</sequence>
<comment type="caution">
    <text evidence="4">The sequence shown here is derived from an EMBL/GenBank/DDBJ whole genome shotgun (WGS) entry which is preliminary data.</text>
</comment>
<evidence type="ECO:0000259" key="2">
    <source>
        <dbReference type="Pfam" id="PF00534"/>
    </source>
</evidence>
<protein>
    <recommendedName>
        <fullName evidence="6">Glycosyl transferase family 1</fullName>
    </recommendedName>
</protein>
<feature type="domain" description="Glycosyltransferase subfamily 4-like N-terminal" evidence="3">
    <location>
        <begin position="94"/>
        <end position="195"/>
    </location>
</feature>
<dbReference type="Pfam" id="PF13439">
    <property type="entry name" value="Glyco_transf_4"/>
    <property type="match status" value="1"/>
</dbReference>